<evidence type="ECO:0000256" key="3">
    <source>
        <dbReference type="ARBA" id="ARBA00022833"/>
    </source>
</evidence>
<evidence type="ECO:0000256" key="2">
    <source>
        <dbReference type="ARBA" id="ARBA00022771"/>
    </source>
</evidence>
<dbReference type="GO" id="GO:0000151">
    <property type="term" value="C:ubiquitin ligase complex"/>
    <property type="evidence" value="ECO:0007669"/>
    <property type="project" value="TreeGrafter"/>
</dbReference>
<dbReference type="EMBL" id="JWZT01001363">
    <property type="protein sequence ID" value="KII72153.1"/>
    <property type="molecule type" value="Genomic_DNA"/>
</dbReference>
<protein>
    <recommendedName>
        <fullName evidence="5">E3 ubiquitin-protein ligase</fullName>
        <ecNumber evidence="5">2.3.2.27</ecNumber>
    </recommendedName>
</protein>
<dbReference type="GO" id="GO:0005737">
    <property type="term" value="C:cytoplasm"/>
    <property type="evidence" value="ECO:0007669"/>
    <property type="project" value="TreeGrafter"/>
</dbReference>
<dbReference type="CDD" id="cd19672">
    <property type="entry name" value="UBR-box_UBR1_like"/>
    <property type="match status" value="1"/>
</dbReference>
<keyword evidence="8" id="KW-1185">Reference proteome</keyword>
<dbReference type="GO" id="GO:0071596">
    <property type="term" value="P:ubiquitin-dependent protein catabolic process via the N-end rule pathway"/>
    <property type="evidence" value="ECO:0007669"/>
    <property type="project" value="UniProtKB-UniRule"/>
</dbReference>
<keyword evidence="5" id="KW-0808">Transferase</keyword>
<keyword evidence="2 5" id="KW-0863">Zinc-finger</keyword>
<dbReference type="GO" id="GO:0008270">
    <property type="term" value="F:zinc ion binding"/>
    <property type="evidence" value="ECO:0007669"/>
    <property type="project" value="UniProtKB-UniRule"/>
</dbReference>
<dbReference type="PROSITE" id="PS51157">
    <property type="entry name" value="ZF_UBR"/>
    <property type="match status" value="1"/>
</dbReference>
<gene>
    <name evidence="7" type="ORF">RF11_10246</name>
</gene>
<dbReference type="Pfam" id="PF02207">
    <property type="entry name" value="zf-UBR"/>
    <property type="match status" value="1"/>
</dbReference>
<name>A0A0C2JRX6_THEKT</name>
<evidence type="ECO:0000313" key="7">
    <source>
        <dbReference type="EMBL" id="KII72153.1"/>
    </source>
</evidence>
<evidence type="ECO:0000256" key="1">
    <source>
        <dbReference type="ARBA" id="ARBA00022723"/>
    </source>
</evidence>
<dbReference type="EC" id="2.3.2.27" evidence="5"/>
<dbReference type="UniPathway" id="UPA00143"/>
<evidence type="ECO:0000313" key="8">
    <source>
        <dbReference type="Proteomes" id="UP000031668"/>
    </source>
</evidence>
<dbReference type="InterPro" id="IPR039164">
    <property type="entry name" value="UBR1-like"/>
</dbReference>
<comment type="similarity">
    <text evidence="5">Belongs to the E3 ubiquitin-protein ligase UBR1-like family.</text>
</comment>
<dbReference type="PANTHER" id="PTHR21497:SF24">
    <property type="entry name" value="E3 UBIQUITIN-PROTEIN LIGASE UBR1"/>
    <property type="match status" value="1"/>
</dbReference>
<dbReference type="OrthoDB" id="15304at2759"/>
<dbReference type="PANTHER" id="PTHR21497">
    <property type="entry name" value="UBIQUITIN LIGASE E3 ALPHA-RELATED"/>
    <property type="match status" value="1"/>
</dbReference>
<reference evidence="7 8" key="1">
    <citation type="journal article" date="2014" name="Genome Biol. Evol.">
        <title>The genome of the myxosporean Thelohanellus kitauei shows adaptations to nutrient acquisition within its fish host.</title>
        <authorList>
            <person name="Yang Y."/>
            <person name="Xiong J."/>
            <person name="Zhou Z."/>
            <person name="Huo F."/>
            <person name="Miao W."/>
            <person name="Ran C."/>
            <person name="Liu Y."/>
            <person name="Zhang J."/>
            <person name="Feng J."/>
            <person name="Wang M."/>
            <person name="Wang M."/>
            <person name="Wang L."/>
            <person name="Yao B."/>
        </authorList>
    </citation>
    <scope>NUCLEOTIDE SEQUENCE [LARGE SCALE GENOMIC DNA]</scope>
    <source>
        <strain evidence="7">Wuqing</strain>
    </source>
</reference>
<keyword evidence="1 5" id="KW-0479">Metal-binding</keyword>
<comment type="caution">
    <text evidence="7">The sequence shown here is derived from an EMBL/GenBank/DDBJ whole genome shotgun (WGS) entry which is preliminary data.</text>
</comment>
<evidence type="ECO:0000259" key="6">
    <source>
        <dbReference type="PROSITE" id="PS51157"/>
    </source>
</evidence>
<dbReference type="AlphaFoldDB" id="A0A0C2JRX6"/>
<dbReference type="SMART" id="SM00396">
    <property type="entry name" value="ZnF_UBR1"/>
    <property type="match status" value="1"/>
</dbReference>
<dbReference type="Proteomes" id="UP000031668">
    <property type="component" value="Unassembled WGS sequence"/>
</dbReference>
<sequence length="1043" mass="120635">MEETKRRIDSIIVQGLLITSNDTGTDVNQIYANHKLETLVAVPLKEYILEGFGPEIKHWFDSNEGNLETCTQVIAAGDFVYLCKDCHRHDLCCICEFCFRDSEHTNHRYEVMKAGFSGYICNCGEKDLWRDHSNCTRHKKFEKSEKGIPEAFLTKFGCIIKYLCELLEKICTADPLVFDRYMETMVETYIRSVDSQPSQKDDKKSIKKDITKLSPANASKSCLIVLNDGLHPFESYINCFMSLLHRSLEDSKTHTEEIEKFGFTCVQYLTDSSKCKKTQVMIEKCPHLIISGQVIKCAVVKVYRLYFMKIAAILIDVVNKYCCKKTKLCDLLSEVIFRQTSLVHVYVVNEHFLWKNLRFELINGLFLTATFSEIGKRYLTTLFLGNISGLYSCFLDDHHKKCDCFLSLTTRFTTHSHLVMYLVENGFLSKSLDVFSDLLKSVGIKAGVDVTQLDIQSISARTKLKRVLNTKESLTECLRVSLKEYEWSAKFRSQLSEAGKRLVQFCSDFDNIQPLQIVRGPRIDQAWYQYLLSLVGAIHEVLCRLVKWLVFYDDVATVTLKAFLERFAQDIKRILNDKPHVPIHQKIVMHCNVETDRFSIFNLSNRVFSDILMDCCLKGTMPSEIKDKVLGDEVMLMWISRPAVTAISFAANYLSSEYSEDLKHLDLLIGIYFKSNLRHYLYMQDFNIIQVLISHLDPDLFLKYLLFNIAPSIRKQVSLSESLSSILRLHEFDVGFNVHQLHVLVYNALVERHFVGVFEKPEYQWLERQVVHSLACGHSNFHEIQKTIFVYREIYATDVRSLNQTLDDILEKVSFSVESQADDEESNIRLKPEYFNIVNMFYFMYYYPEGVDVTKTLTYLYNTNRCKFQLPDIVKLRELFEGINNFLYSEAFSDLNMHILGEWYKNLGPSATGAADNLLLASMSLCFMLKASLYQRIDSRFQKTTELIFGIRKDLGDKNVMTLLVFLKNKLVHDIFGSIVNHLMELSQIPKNYFDDLGEKPSDMINKSKDCKDLALKNLQAKYQEISRNNEDLDSVIKGISQL</sequence>
<organism evidence="7 8">
    <name type="scientific">Thelohanellus kitauei</name>
    <name type="common">Myxosporean</name>
    <dbReference type="NCBI Taxonomy" id="669202"/>
    <lineage>
        <taxon>Eukaryota</taxon>
        <taxon>Metazoa</taxon>
        <taxon>Cnidaria</taxon>
        <taxon>Myxozoa</taxon>
        <taxon>Myxosporea</taxon>
        <taxon>Bivalvulida</taxon>
        <taxon>Platysporina</taxon>
        <taxon>Myxobolidae</taxon>
        <taxon>Thelohanellus</taxon>
    </lineage>
</organism>
<dbReference type="Gene3D" id="2.10.110.30">
    <property type="match status" value="1"/>
</dbReference>
<evidence type="ECO:0000256" key="4">
    <source>
        <dbReference type="PROSITE-ProRule" id="PRU00508"/>
    </source>
</evidence>
<dbReference type="GO" id="GO:0016567">
    <property type="term" value="P:protein ubiquitination"/>
    <property type="evidence" value="ECO:0007669"/>
    <property type="project" value="UniProtKB-UniRule"/>
</dbReference>
<dbReference type="GO" id="GO:0061630">
    <property type="term" value="F:ubiquitin protein ligase activity"/>
    <property type="evidence" value="ECO:0007669"/>
    <property type="project" value="UniProtKB-UniRule"/>
</dbReference>
<comment type="catalytic activity">
    <reaction evidence="5">
        <text>S-ubiquitinyl-[E2 ubiquitin-conjugating enzyme]-L-cysteine + [acceptor protein]-L-lysine = [E2 ubiquitin-conjugating enzyme]-L-cysteine + N(6)-ubiquitinyl-[acceptor protein]-L-lysine.</text>
        <dbReference type="EC" id="2.3.2.27"/>
    </reaction>
</comment>
<evidence type="ECO:0000256" key="5">
    <source>
        <dbReference type="RuleBase" id="RU366018"/>
    </source>
</evidence>
<accession>A0A0C2JRX6</accession>
<comment type="function">
    <text evidence="5">Ubiquitin ligase protein which is a component of the N-end rule pathway. Recognizes and binds to proteins bearing specific N-terminal residues that are destabilizing according to the N-end rule, leading to their ubiquitination and subsequent degradation.</text>
</comment>
<feature type="domain" description="UBR-type" evidence="6">
    <location>
        <begin position="68"/>
        <end position="140"/>
    </location>
</feature>
<dbReference type="OMA" id="YNDEFHT"/>
<keyword evidence="3 5" id="KW-0862">Zinc</keyword>
<feature type="zinc finger region" description="UBR-type" evidence="4">
    <location>
        <begin position="68"/>
        <end position="140"/>
    </location>
</feature>
<proteinExistence type="inferred from homology"/>
<comment type="pathway">
    <text evidence="5">Protein modification; protein ubiquitination.</text>
</comment>
<keyword evidence="5" id="KW-0833">Ubl conjugation pathway</keyword>
<dbReference type="InterPro" id="IPR003126">
    <property type="entry name" value="Znf_UBR"/>
</dbReference>